<reference evidence="11" key="2">
    <citation type="submission" date="2025-08" db="UniProtKB">
        <authorList>
            <consortium name="Ensembl"/>
        </authorList>
    </citation>
    <scope>IDENTIFICATION</scope>
</reference>
<evidence type="ECO:0000259" key="10">
    <source>
        <dbReference type="Pfam" id="PF17875"/>
    </source>
</evidence>
<dbReference type="PANTHER" id="PTHR12709">
    <property type="entry name" value="DNA-DIRECTED RNA POLYMERASE II, III"/>
    <property type="match status" value="1"/>
</dbReference>
<dbReference type="CDD" id="cd04328">
    <property type="entry name" value="RNAP_I_Rpa43_N"/>
    <property type="match status" value="1"/>
</dbReference>
<keyword evidence="3 7" id="KW-0240">DNA-directed RNA polymerase</keyword>
<comment type="similarity">
    <text evidence="2">Belongs to the eukaryotic RPA43 RNA polymerase subunit family.</text>
</comment>
<sequence>MKFVGCASLLHQQGATITNAKRKSPLVCLPVFLRNMANLEHGEDNPKHVRMSGETPDASVPDQAAQETPAPVNTAAALPLSIPSFAAASELLSAPYSCLVMNTHRRHIALPPVYLNKKKTGIKEELEAELLKFSQSLNGVPLAYDDIRIVRHLGDIYDDSGYIHVDVEASFIVFQPQKGQKLRGKVNKLGISHVGCLVHGCFNASIPRPNLVSVETWRDAGPRIGSEVEFDVTALDADTAGVLLIRGRLDKTRVQELLAMCEGTETSVPAGEEGTETSVPAGEEDPEPTQDASEETPKKKKKKKKVKEEEIEEEIPTISACQLDNGVTPEPNGIRDEVNGNETGENKKKKKKKKEKRIKEEEEEMDVSHVAVHGSDSSGYVSDKPSKKRKRESGHDVTSSFSEDPDPVKPKKKRKVKIEQHA</sequence>
<keyword evidence="4" id="KW-0597">Phosphoprotein</keyword>
<dbReference type="AlphaFoldDB" id="A0A669CM52"/>
<dbReference type="PANTHER" id="PTHR12709:SF5">
    <property type="entry name" value="DNA-DIRECTED RNA POLYMERASE I SUBUNIT RPA43"/>
    <property type="match status" value="1"/>
</dbReference>
<dbReference type="Proteomes" id="UP000005207">
    <property type="component" value="Linkage group LG22"/>
</dbReference>
<feature type="compositionally biased region" description="Basic residues" evidence="8">
    <location>
        <begin position="347"/>
        <end position="356"/>
    </location>
</feature>
<keyword evidence="5 7" id="KW-0804">Transcription</keyword>
<evidence type="ECO:0000256" key="7">
    <source>
        <dbReference type="RuleBase" id="RU369086"/>
    </source>
</evidence>
<dbReference type="InterPro" id="IPR036898">
    <property type="entry name" value="RNA_pol_Rpb7-like_N_sf"/>
</dbReference>
<comment type="subcellular location">
    <subcellularLocation>
        <location evidence="1">Nucleus</location>
        <location evidence="1">Nucleolus</location>
    </subcellularLocation>
</comment>
<feature type="compositionally biased region" description="Acidic residues" evidence="8">
    <location>
        <begin position="282"/>
        <end position="294"/>
    </location>
</feature>
<dbReference type="Gene3D" id="3.30.1490.120">
    <property type="entry name" value="RNA polymerase Rpb7-like, N-terminal domain"/>
    <property type="match status" value="1"/>
</dbReference>
<evidence type="ECO:0000256" key="8">
    <source>
        <dbReference type="SAM" id="MobiDB-lite"/>
    </source>
</evidence>
<evidence type="ECO:0000313" key="11">
    <source>
        <dbReference type="Ensembl" id="ENSONIP00000047528.1"/>
    </source>
</evidence>
<dbReference type="InParanoid" id="A0A669CM52"/>
<accession>A0A669CM52</accession>
<feature type="region of interest" description="Disordered" evidence="8">
    <location>
        <begin position="262"/>
        <end position="422"/>
    </location>
</feature>
<comment type="function">
    <text evidence="7">DNA-dependent RNA polymerase which catalyzes the transcription of DNA into RNA using the four ribonucleoside triphosphates as substrates.</text>
</comment>
<dbReference type="Ensembl" id="ENSONIT00000086513.1">
    <property type="protein sequence ID" value="ENSONIP00000047528.1"/>
    <property type="gene ID" value="ENSONIG00000043203.1"/>
</dbReference>
<dbReference type="GeneTree" id="ENSGT00940000168253"/>
<reference evidence="12" key="1">
    <citation type="submission" date="2012-01" db="EMBL/GenBank/DDBJ databases">
        <title>The Genome Sequence of Oreochromis niloticus (Nile Tilapia).</title>
        <authorList>
            <consortium name="Broad Institute Genome Assembly Team"/>
            <consortium name="Broad Institute Sequencing Platform"/>
            <person name="Di Palma F."/>
            <person name="Johnson J."/>
            <person name="Lander E.S."/>
            <person name="Lindblad-Toh K."/>
        </authorList>
    </citation>
    <scope>NUCLEOTIDE SEQUENCE [LARGE SCALE GENOMIC DNA]</scope>
</reference>
<evidence type="ECO:0000256" key="2">
    <source>
        <dbReference type="ARBA" id="ARBA00005930"/>
    </source>
</evidence>
<keyword evidence="6 7" id="KW-0539">Nucleus</keyword>
<gene>
    <name evidence="11" type="primary">polr1f</name>
</gene>
<evidence type="ECO:0000256" key="3">
    <source>
        <dbReference type="ARBA" id="ARBA00022478"/>
    </source>
</evidence>
<evidence type="ECO:0000256" key="1">
    <source>
        <dbReference type="ARBA" id="ARBA00004604"/>
    </source>
</evidence>
<proteinExistence type="inferred from homology"/>
<dbReference type="GO" id="GO:0005736">
    <property type="term" value="C:RNA polymerase I complex"/>
    <property type="evidence" value="ECO:0007669"/>
    <property type="project" value="TreeGrafter"/>
</dbReference>
<dbReference type="OMA" id="LWEEEPK"/>
<evidence type="ECO:0000256" key="4">
    <source>
        <dbReference type="ARBA" id="ARBA00022553"/>
    </source>
</evidence>
<feature type="domain" description="RPA43 OB" evidence="10">
    <location>
        <begin position="176"/>
        <end position="313"/>
    </location>
</feature>
<dbReference type="InterPro" id="IPR041901">
    <property type="entry name" value="RNAP_I_Rpa43_N"/>
</dbReference>
<dbReference type="Pfam" id="PF03876">
    <property type="entry name" value="SHS2_Rpb7-N"/>
    <property type="match status" value="1"/>
</dbReference>
<evidence type="ECO:0000313" key="12">
    <source>
        <dbReference type="Proteomes" id="UP000005207"/>
    </source>
</evidence>
<name>A0A669CM52_ORENI</name>
<dbReference type="GO" id="GO:0006352">
    <property type="term" value="P:DNA-templated transcription initiation"/>
    <property type="evidence" value="ECO:0007669"/>
    <property type="project" value="UniProtKB-UniRule"/>
</dbReference>
<dbReference type="GO" id="GO:0006362">
    <property type="term" value="P:transcription elongation by RNA polymerase I"/>
    <property type="evidence" value="ECO:0007669"/>
    <property type="project" value="TreeGrafter"/>
</dbReference>
<dbReference type="InterPro" id="IPR045113">
    <property type="entry name" value="Rpb7-like"/>
</dbReference>
<evidence type="ECO:0000256" key="5">
    <source>
        <dbReference type="ARBA" id="ARBA00023163"/>
    </source>
</evidence>
<evidence type="ECO:0000256" key="6">
    <source>
        <dbReference type="ARBA" id="ARBA00023242"/>
    </source>
</evidence>
<evidence type="ECO:0000259" key="9">
    <source>
        <dbReference type="Pfam" id="PF03876"/>
    </source>
</evidence>
<feature type="region of interest" description="Disordered" evidence="8">
    <location>
        <begin position="43"/>
        <end position="66"/>
    </location>
</feature>
<dbReference type="InterPro" id="IPR041178">
    <property type="entry name" value="RPA43_OB"/>
</dbReference>
<protein>
    <recommendedName>
        <fullName evidence="7">DNA-directed RNA polymerase subunit</fullName>
    </recommendedName>
</protein>
<reference evidence="11" key="3">
    <citation type="submission" date="2025-09" db="UniProtKB">
        <authorList>
            <consortium name="Ensembl"/>
        </authorList>
    </citation>
    <scope>IDENTIFICATION</scope>
</reference>
<dbReference type="Gene3D" id="2.40.50.1060">
    <property type="match status" value="1"/>
</dbReference>
<keyword evidence="12" id="KW-1185">Reference proteome</keyword>
<feature type="domain" description="RNA polymerase Rpb7-like N-terminal" evidence="9">
    <location>
        <begin position="106"/>
        <end position="161"/>
    </location>
</feature>
<dbReference type="InterPro" id="IPR005576">
    <property type="entry name" value="Rpb7-like_N"/>
</dbReference>
<dbReference type="Pfam" id="PF17875">
    <property type="entry name" value="RPA43_OB"/>
    <property type="match status" value="1"/>
</dbReference>
<organism evidence="11 12">
    <name type="scientific">Oreochromis niloticus</name>
    <name type="common">Nile tilapia</name>
    <name type="synonym">Tilapia nilotica</name>
    <dbReference type="NCBI Taxonomy" id="8128"/>
    <lineage>
        <taxon>Eukaryota</taxon>
        <taxon>Metazoa</taxon>
        <taxon>Chordata</taxon>
        <taxon>Craniata</taxon>
        <taxon>Vertebrata</taxon>
        <taxon>Euteleostomi</taxon>
        <taxon>Actinopterygii</taxon>
        <taxon>Neopterygii</taxon>
        <taxon>Teleostei</taxon>
        <taxon>Neoteleostei</taxon>
        <taxon>Acanthomorphata</taxon>
        <taxon>Ovalentaria</taxon>
        <taxon>Cichlomorphae</taxon>
        <taxon>Cichliformes</taxon>
        <taxon>Cichlidae</taxon>
        <taxon>African cichlids</taxon>
        <taxon>Pseudocrenilabrinae</taxon>
        <taxon>Oreochromini</taxon>
        <taxon>Oreochromis</taxon>
    </lineage>
</organism>
<dbReference type="FunFam" id="3.30.1490.120:FF:000003">
    <property type="entry name" value="DNA-directed RNA polymerase I subunit RPA43"/>
    <property type="match status" value="1"/>
</dbReference>